<dbReference type="Proteomes" id="UP000268014">
    <property type="component" value="Unassembled WGS sequence"/>
</dbReference>
<feature type="compositionally biased region" description="Basic residues" evidence="1">
    <location>
        <begin position="1"/>
        <end position="11"/>
    </location>
</feature>
<dbReference type="EMBL" id="UZAF01022997">
    <property type="protein sequence ID" value="VDO88049.1"/>
    <property type="molecule type" value="Genomic_DNA"/>
</dbReference>
<evidence type="ECO:0000313" key="2">
    <source>
        <dbReference type="EMBL" id="VDO88049.1"/>
    </source>
</evidence>
<keyword evidence="3" id="KW-1185">Reference proteome</keyword>
<dbReference type="AlphaFoldDB" id="A0A0N4X9U3"/>
<evidence type="ECO:0000313" key="3">
    <source>
        <dbReference type="Proteomes" id="UP000268014"/>
    </source>
</evidence>
<gene>
    <name evidence="2" type="ORF">HPLM_LOCUS21127</name>
</gene>
<dbReference type="WBParaSite" id="HPLM_0002113801-mRNA-1">
    <property type="protein sequence ID" value="HPLM_0002113801-mRNA-1"/>
    <property type="gene ID" value="HPLM_0002113801"/>
</dbReference>
<name>A0A0N4X9U3_HAEPC</name>
<reference evidence="2 3" key="2">
    <citation type="submission" date="2018-11" db="EMBL/GenBank/DDBJ databases">
        <authorList>
            <consortium name="Pathogen Informatics"/>
        </authorList>
    </citation>
    <scope>NUCLEOTIDE SEQUENCE [LARGE SCALE GENOMIC DNA]</scope>
    <source>
        <strain evidence="2 3">MHpl1</strain>
    </source>
</reference>
<evidence type="ECO:0000256" key="1">
    <source>
        <dbReference type="SAM" id="MobiDB-lite"/>
    </source>
</evidence>
<accession>A0A0N4X9U3</accession>
<sequence length="152" mass="17001">MIMAVKQKRNGKLLSEKEENSTNNGIPTTSSRGPKLNPTSHYKVERQKIAVGSYAFSINNYRINNNNVTKRRTPNRRSAVVEEESSIDDCGPSRIVRGGLSGPMPPELYPAIWMVYMYIRRRPSIRALGRSGFDRRLIGIVSTTASEAVSDT</sequence>
<feature type="compositionally biased region" description="Polar residues" evidence="1">
    <location>
        <begin position="21"/>
        <end position="40"/>
    </location>
</feature>
<protein>
    <submittedName>
        <fullName evidence="2 4">Uncharacterized protein</fullName>
    </submittedName>
</protein>
<evidence type="ECO:0000313" key="4">
    <source>
        <dbReference type="WBParaSite" id="HPLM_0002113801-mRNA-1"/>
    </source>
</evidence>
<proteinExistence type="predicted"/>
<organism evidence="4">
    <name type="scientific">Haemonchus placei</name>
    <name type="common">Barber's pole worm</name>
    <dbReference type="NCBI Taxonomy" id="6290"/>
    <lineage>
        <taxon>Eukaryota</taxon>
        <taxon>Metazoa</taxon>
        <taxon>Ecdysozoa</taxon>
        <taxon>Nematoda</taxon>
        <taxon>Chromadorea</taxon>
        <taxon>Rhabditida</taxon>
        <taxon>Rhabditina</taxon>
        <taxon>Rhabditomorpha</taxon>
        <taxon>Strongyloidea</taxon>
        <taxon>Trichostrongylidae</taxon>
        <taxon>Haemonchus</taxon>
    </lineage>
</organism>
<feature type="region of interest" description="Disordered" evidence="1">
    <location>
        <begin position="1"/>
        <end position="40"/>
    </location>
</feature>
<reference evidence="4" key="1">
    <citation type="submission" date="2017-02" db="UniProtKB">
        <authorList>
            <consortium name="WormBaseParasite"/>
        </authorList>
    </citation>
    <scope>IDENTIFICATION</scope>
</reference>